<comment type="subunit">
    <text evidence="9">Homotetramer.</text>
</comment>
<feature type="binding site" evidence="9">
    <location>
        <begin position="71"/>
        <end position="73"/>
    </location>
    <ligand>
        <name>NAD(+)</name>
        <dbReference type="ChEBI" id="CHEBI:57540"/>
    </ligand>
</feature>
<feature type="binding site" evidence="9">
    <location>
        <position position="128"/>
    </location>
    <ligand>
        <name>(S)-2,3,4,5-tetrahydrodipicolinate</name>
        <dbReference type="ChEBI" id="CHEBI:16845"/>
    </ligand>
</feature>
<dbReference type="InterPro" id="IPR000846">
    <property type="entry name" value="DapB_N"/>
</dbReference>
<keyword evidence="7 9" id="KW-0520">NAD</keyword>
<dbReference type="Proteomes" id="UP000010793">
    <property type="component" value="Chromosome"/>
</dbReference>
<evidence type="ECO:0000313" key="13">
    <source>
        <dbReference type="EMBL" id="AGA65878.1"/>
    </source>
</evidence>
<dbReference type="NCBIfam" id="TIGR00036">
    <property type="entry name" value="dapB"/>
    <property type="match status" value="1"/>
</dbReference>
<evidence type="ECO:0000256" key="6">
    <source>
        <dbReference type="ARBA" id="ARBA00023002"/>
    </source>
</evidence>
<dbReference type="PANTHER" id="PTHR20836">
    <property type="entry name" value="DIHYDRODIPICOLINATE REDUCTASE"/>
    <property type="match status" value="1"/>
</dbReference>
<evidence type="ECO:0000256" key="2">
    <source>
        <dbReference type="ARBA" id="ARBA00022490"/>
    </source>
</evidence>
<dbReference type="HAMAP" id="MF_00102">
    <property type="entry name" value="DapB"/>
    <property type="match status" value="1"/>
</dbReference>
<evidence type="ECO:0000256" key="9">
    <source>
        <dbReference type="HAMAP-Rule" id="MF_00102"/>
    </source>
</evidence>
<reference evidence="13 14" key="1">
    <citation type="journal article" date="2013" name="Genome Announc.">
        <title>Complete Genome Sequence of the Porcine Strain Brachyspira pilosicoli P43/6/78(T.).</title>
        <authorList>
            <person name="Lin C."/>
            <person name="den Bakker H.C."/>
            <person name="Suzuki H."/>
            <person name="Lefebure T."/>
            <person name="Ponnala L."/>
            <person name="Sun Q."/>
            <person name="Stanhope M.J."/>
            <person name="Wiedmann M."/>
            <person name="Duhamel G.E."/>
        </authorList>
    </citation>
    <scope>NUCLEOTIDE SEQUENCE [LARGE SCALE GENOMIC DNA]</scope>
    <source>
        <strain evidence="13 14">P43/6/78</strain>
    </source>
</reference>
<feature type="active site" description="Proton donor" evidence="9">
    <location>
        <position position="131"/>
    </location>
</feature>
<evidence type="ECO:0000256" key="4">
    <source>
        <dbReference type="ARBA" id="ARBA00022857"/>
    </source>
</evidence>
<dbReference type="EMBL" id="CP002873">
    <property type="protein sequence ID" value="AGA65878.1"/>
    <property type="molecule type" value="Genomic_DNA"/>
</dbReference>
<dbReference type="Pfam" id="PF01113">
    <property type="entry name" value="DapB_N"/>
    <property type="match status" value="1"/>
</dbReference>
<dbReference type="InterPro" id="IPR022663">
    <property type="entry name" value="DapB_C"/>
</dbReference>
<feature type="binding site" evidence="9">
    <location>
        <begin position="137"/>
        <end position="138"/>
    </location>
    <ligand>
        <name>(S)-2,3,4,5-tetrahydrodipicolinate</name>
        <dbReference type="ChEBI" id="CHEBI:16845"/>
    </ligand>
</feature>
<dbReference type="GO" id="GO:0016726">
    <property type="term" value="F:oxidoreductase activity, acting on CH or CH2 groups, NAD or NADP as acceptor"/>
    <property type="evidence" value="ECO:0007669"/>
    <property type="project" value="UniProtKB-UniRule"/>
</dbReference>
<protein>
    <recommendedName>
        <fullName evidence="9 10">4-hydroxy-tetrahydrodipicolinate reductase</fullName>
        <shortName evidence="9">HTPA reductase</shortName>
        <ecNumber evidence="9 10">1.17.1.8</ecNumber>
    </recommendedName>
</protein>
<comment type="caution">
    <text evidence="9">Was originally thought to be a dihydrodipicolinate reductase (DHDPR), catalyzing the conversion of dihydrodipicolinate to tetrahydrodipicolinate. However, it was shown in E.coli that the substrate of the enzymatic reaction is not dihydrodipicolinate (DHDP) but in fact (2S,4S)-4-hydroxy-2,3,4,5-tetrahydrodipicolinic acid (HTPA), the product released by the DapA-catalyzed reaction.</text>
</comment>
<comment type="similarity">
    <text evidence="1 9">Belongs to the DapB family.</text>
</comment>
<dbReference type="PROSITE" id="PS01298">
    <property type="entry name" value="DAPB"/>
    <property type="match status" value="1"/>
</dbReference>
<evidence type="ECO:0000256" key="7">
    <source>
        <dbReference type="ARBA" id="ARBA00023027"/>
    </source>
</evidence>
<keyword evidence="14" id="KW-1185">Reference proteome</keyword>
<proteinExistence type="inferred from homology"/>
<evidence type="ECO:0000256" key="8">
    <source>
        <dbReference type="ARBA" id="ARBA00023154"/>
    </source>
</evidence>
<evidence type="ECO:0000313" key="14">
    <source>
        <dbReference type="Proteomes" id="UP000010793"/>
    </source>
</evidence>
<feature type="binding site" evidence="9">
    <location>
        <begin position="95"/>
        <end position="98"/>
    </location>
    <ligand>
        <name>NAD(+)</name>
        <dbReference type="ChEBI" id="CHEBI:57540"/>
    </ligand>
</feature>
<keyword evidence="6 9" id="KW-0560">Oxidoreductase</keyword>
<dbReference type="InterPro" id="IPR022664">
    <property type="entry name" value="DapB_N_CS"/>
</dbReference>
<evidence type="ECO:0000259" key="11">
    <source>
        <dbReference type="Pfam" id="PF01113"/>
    </source>
</evidence>
<accession>A0A3B6VJA1</accession>
<dbReference type="Gene3D" id="3.40.50.720">
    <property type="entry name" value="NAD(P)-binding Rossmann-like Domain"/>
    <property type="match status" value="1"/>
</dbReference>
<comment type="function">
    <text evidence="9">Catalyzes the conversion of 4-hydroxy-tetrahydrodipicolinate (HTPA) to tetrahydrodipicolinate.</text>
</comment>
<evidence type="ECO:0000256" key="10">
    <source>
        <dbReference type="NCBIfam" id="TIGR00036"/>
    </source>
</evidence>
<keyword evidence="3 9" id="KW-0028">Amino-acid biosynthesis</keyword>
<dbReference type="Pfam" id="PF05173">
    <property type="entry name" value="DapB_C"/>
    <property type="match status" value="1"/>
</dbReference>
<dbReference type="UniPathway" id="UPA00034">
    <property type="reaction ID" value="UER00018"/>
</dbReference>
<dbReference type="Gene3D" id="3.30.360.10">
    <property type="entry name" value="Dihydrodipicolinate Reductase, domain 2"/>
    <property type="match status" value="1"/>
</dbReference>
<dbReference type="GO" id="GO:0009089">
    <property type="term" value="P:lysine biosynthetic process via diaminopimelate"/>
    <property type="evidence" value="ECO:0007669"/>
    <property type="project" value="UniProtKB-UniRule"/>
</dbReference>
<dbReference type="CDD" id="cd02274">
    <property type="entry name" value="DHDPR_N"/>
    <property type="match status" value="1"/>
</dbReference>
<organism evidence="13 14">
    <name type="scientific">Brachyspira pilosicoli P43/6/78</name>
    <dbReference type="NCBI Taxonomy" id="1042417"/>
    <lineage>
        <taxon>Bacteria</taxon>
        <taxon>Pseudomonadati</taxon>
        <taxon>Spirochaetota</taxon>
        <taxon>Spirochaetia</taxon>
        <taxon>Brachyspirales</taxon>
        <taxon>Brachyspiraceae</taxon>
        <taxon>Brachyspira</taxon>
    </lineage>
</organism>
<comment type="subcellular location">
    <subcellularLocation>
        <location evidence="9">Cytoplasm</location>
    </subcellularLocation>
</comment>
<evidence type="ECO:0000256" key="1">
    <source>
        <dbReference type="ARBA" id="ARBA00006642"/>
    </source>
</evidence>
<gene>
    <name evidence="9" type="primary">dapB</name>
    <name evidence="13" type="ORF">BPP43_02820</name>
</gene>
<feature type="domain" description="Dihydrodipicolinate reductase C-terminal" evidence="12">
    <location>
        <begin position="101"/>
        <end position="233"/>
    </location>
</feature>
<dbReference type="GO" id="GO:0008839">
    <property type="term" value="F:4-hydroxy-tetrahydrodipicolinate reductase"/>
    <property type="evidence" value="ECO:0007669"/>
    <property type="project" value="UniProtKB-UniRule"/>
</dbReference>
<keyword evidence="4 9" id="KW-0521">NADP</keyword>
<dbReference type="GO" id="GO:0050661">
    <property type="term" value="F:NADP binding"/>
    <property type="evidence" value="ECO:0007669"/>
    <property type="project" value="UniProtKB-UniRule"/>
</dbReference>
<dbReference type="EC" id="1.17.1.8" evidence="9 10"/>
<dbReference type="PANTHER" id="PTHR20836:SF7">
    <property type="entry name" value="4-HYDROXY-TETRAHYDRODIPICOLINATE REDUCTASE"/>
    <property type="match status" value="1"/>
</dbReference>
<dbReference type="FunFam" id="3.30.360.10:FF:000009">
    <property type="entry name" value="4-hydroxy-tetrahydrodipicolinate reductase"/>
    <property type="match status" value="1"/>
</dbReference>
<evidence type="ECO:0000256" key="5">
    <source>
        <dbReference type="ARBA" id="ARBA00022915"/>
    </source>
</evidence>
<dbReference type="InterPro" id="IPR023940">
    <property type="entry name" value="DHDPR_bac"/>
</dbReference>
<sequence length="234" mass="25711">MNTTKIIIHGIGTMGTILKDIVEKDDSLELAGFADNLTNEKGDVIVDFSHFSLIENMLDYGVKNNIPIVICTTGYDDKILEKINEASKKIPIVLASNTSIGVTLMNEIVSKVASVLNDFDIEIVETHHNKKIDSPSGTAKTLYNTINNTLNNEMHLVNGRSGTHKREKKEIGMHSLRGGSVVGEHSVIFYGDDEAIEITHKAMSKKIFAHGSIKAAKFLVGKSPKLYNMKEVLS</sequence>
<comment type="caution">
    <text evidence="9">Lacks conserved residue(s) required for the propagation of feature annotation.</text>
</comment>
<evidence type="ECO:0000259" key="12">
    <source>
        <dbReference type="Pfam" id="PF05173"/>
    </source>
</evidence>
<comment type="catalytic activity">
    <reaction evidence="9">
        <text>(S)-2,3,4,5-tetrahydrodipicolinate + NADP(+) + H2O = (2S,4S)-4-hydroxy-2,3,4,5-tetrahydrodipicolinate + NADPH + H(+)</text>
        <dbReference type="Rhea" id="RHEA:35331"/>
        <dbReference type="ChEBI" id="CHEBI:15377"/>
        <dbReference type="ChEBI" id="CHEBI:15378"/>
        <dbReference type="ChEBI" id="CHEBI:16845"/>
        <dbReference type="ChEBI" id="CHEBI:57783"/>
        <dbReference type="ChEBI" id="CHEBI:58349"/>
        <dbReference type="ChEBI" id="CHEBI:67139"/>
        <dbReference type="EC" id="1.17.1.8"/>
    </reaction>
</comment>
<dbReference type="InterPro" id="IPR036291">
    <property type="entry name" value="NAD(P)-bd_dom_sf"/>
</dbReference>
<evidence type="ECO:0000256" key="3">
    <source>
        <dbReference type="ARBA" id="ARBA00022605"/>
    </source>
</evidence>
<dbReference type="GO" id="GO:0051287">
    <property type="term" value="F:NAD binding"/>
    <property type="evidence" value="ECO:0007669"/>
    <property type="project" value="UniProtKB-UniRule"/>
</dbReference>
<feature type="domain" description="Dihydrodipicolinate reductase N-terminal" evidence="11">
    <location>
        <begin position="40"/>
        <end position="97"/>
    </location>
</feature>
<keyword evidence="2 9" id="KW-0963">Cytoplasm</keyword>
<dbReference type="GO" id="GO:0005829">
    <property type="term" value="C:cytosol"/>
    <property type="evidence" value="ECO:0007669"/>
    <property type="project" value="TreeGrafter"/>
</dbReference>
<comment type="pathway">
    <text evidence="9">Amino-acid biosynthesis; L-lysine biosynthesis via DAP pathway; (S)-tetrahydrodipicolinate from L-aspartate: step 4/4.</text>
</comment>
<dbReference type="SUPFAM" id="SSF55347">
    <property type="entry name" value="Glyceraldehyde-3-phosphate dehydrogenase-like, C-terminal domain"/>
    <property type="match status" value="1"/>
</dbReference>
<comment type="catalytic activity">
    <reaction evidence="9">
        <text>(S)-2,3,4,5-tetrahydrodipicolinate + NAD(+) + H2O = (2S,4S)-4-hydroxy-2,3,4,5-tetrahydrodipicolinate + NADH + H(+)</text>
        <dbReference type="Rhea" id="RHEA:35323"/>
        <dbReference type="ChEBI" id="CHEBI:15377"/>
        <dbReference type="ChEBI" id="CHEBI:15378"/>
        <dbReference type="ChEBI" id="CHEBI:16845"/>
        <dbReference type="ChEBI" id="CHEBI:57540"/>
        <dbReference type="ChEBI" id="CHEBI:57945"/>
        <dbReference type="ChEBI" id="CHEBI:67139"/>
        <dbReference type="EC" id="1.17.1.8"/>
    </reaction>
</comment>
<dbReference type="GO" id="GO:0019877">
    <property type="term" value="P:diaminopimelate biosynthetic process"/>
    <property type="evidence" value="ECO:0007669"/>
    <property type="project" value="UniProtKB-UniRule"/>
</dbReference>
<dbReference type="RefSeq" id="WP_015274082.1">
    <property type="nucleotide sequence ID" value="NC_019908.1"/>
</dbReference>
<name>A0A3B6VJA1_BRAPL</name>
<dbReference type="KEGG" id="bpip:BPP43_02820"/>
<keyword evidence="8 9" id="KW-0457">Lysine biosynthesis</keyword>
<dbReference type="PIRSF" id="PIRSF000161">
    <property type="entry name" value="DHPR"/>
    <property type="match status" value="1"/>
</dbReference>
<feature type="active site" description="Proton donor/acceptor" evidence="9">
    <location>
        <position position="127"/>
    </location>
</feature>
<keyword evidence="5 9" id="KW-0220">Diaminopimelate biosynthesis</keyword>
<dbReference type="SUPFAM" id="SSF51735">
    <property type="entry name" value="NAD(P)-binding Rossmann-fold domains"/>
    <property type="match status" value="1"/>
</dbReference>
<dbReference type="AlphaFoldDB" id="A0A3B6VJA1"/>